<dbReference type="SMART" id="SM00317">
    <property type="entry name" value="SET"/>
    <property type="match status" value="1"/>
</dbReference>
<proteinExistence type="predicted"/>
<gene>
    <name evidence="3" type="ORF">BJ322DRAFT_511650</name>
</gene>
<keyword evidence="1" id="KW-0812">Transmembrane</keyword>
<keyword evidence="4" id="KW-1185">Reference proteome</keyword>
<keyword evidence="1" id="KW-1133">Transmembrane helix</keyword>
<feature type="transmembrane region" description="Helical" evidence="1">
    <location>
        <begin position="21"/>
        <end position="44"/>
    </location>
</feature>
<organism evidence="3 4">
    <name type="scientific">Thelephora terrestris</name>
    <dbReference type="NCBI Taxonomy" id="56493"/>
    <lineage>
        <taxon>Eukaryota</taxon>
        <taxon>Fungi</taxon>
        <taxon>Dikarya</taxon>
        <taxon>Basidiomycota</taxon>
        <taxon>Agaricomycotina</taxon>
        <taxon>Agaricomycetes</taxon>
        <taxon>Thelephorales</taxon>
        <taxon>Thelephoraceae</taxon>
        <taxon>Thelephora</taxon>
    </lineage>
</organism>
<evidence type="ECO:0000313" key="4">
    <source>
        <dbReference type="Proteomes" id="UP000736335"/>
    </source>
</evidence>
<dbReference type="AlphaFoldDB" id="A0A9P6H3B3"/>
<dbReference type="EMBL" id="WIUZ02000025">
    <property type="protein sequence ID" value="KAF9778035.1"/>
    <property type="molecule type" value="Genomic_DNA"/>
</dbReference>
<dbReference type="InterPro" id="IPR053185">
    <property type="entry name" value="SET_domain_protein"/>
</dbReference>
<feature type="domain" description="SET" evidence="2">
    <location>
        <begin position="60"/>
        <end position="211"/>
    </location>
</feature>
<accession>A0A9P6H3B3</accession>
<dbReference type="SUPFAM" id="SSF82199">
    <property type="entry name" value="SET domain"/>
    <property type="match status" value="1"/>
</dbReference>
<dbReference type="PANTHER" id="PTHR47332:SF4">
    <property type="entry name" value="SET DOMAIN-CONTAINING PROTEIN 5"/>
    <property type="match status" value="1"/>
</dbReference>
<evidence type="ECO:0000259" key="2">
    <source>
        <dbReference type="PROSITE" id="PS50280"/>
    </source>
</evidence>
<dbReference type="Gene3D" id="1.25.40.10">
    <property type="entry name" value="Tetratricopeptide repeat domain"/>
    <property type="match status" value="1"/>
</dbReference>
<protein>
    <recommendedName>
        <fullName evidence="2">SET domain-containing protein</fullName>
    </recommendedName>
</protein>
<dbReference type="InterPro" id="IPR011990">
    <property type="entry name" value="TPR-like_helical_dom_sf"/>
</dbReference>
<evidence type="ECO:0000313" key="3">
    <source>
        <dbReference type="EMBL" id="KAF9778035.1"/>
    </source>
</evidence>
<evidence type="ECO:0000256" key="1">
    <source>
        <dbReference type="SAM" id="Phobius"/>
    </source>
</evidence>
<dbReference type="OrthoDB" id="265717at2759"/>
<keyword evidence="1" id="KW-0472">Membrane</keyword>
<dbReference type="Proteomes" id="UP000736335">
    <property type="component" value="Unassembled WGS sequence"/>
</dbReference>
<dbReference type="Gene3D" id="2.170.270.10">
    <property type="entry name" value="SET domain"/>
    <property type="match status" value="1"/>
</dbReference>
<sequence length="310" mass="34598">MAQTKQKPAKTKQQPQPRKSYSGLLLALLVAAFSVLLAIFFGPWSNGSLYSTTNLNETPRPYNVVDIPGKGKGVIATRDITRGELLYKESPLFIVPSQISIPPAELMGKILPTLSKSQRAALFNLSYVRLPPNLSKADHDHDAQLALAITQTNGISAGTRGVGVFPNVSRLNHGCSRAFNAVYNWREKEQKLVVHAIRPIKEGQEILTAYFDTRRPRRERRAYLQEHYDFHCTCAVCSMPDVVSEVSDDRLSQMQNMQNELAQWAQGKIEGDKAIHLINEIWWVGSLEGYWSQRGRLAADAATVALSHSE</sequence>
<dbReference type="PANTHER" id="PTHR47332">
    <property type="entry name" value="SET DOMAIN-CONTAINING PROTEIN 5"/>
    <property type="match status" value="1"/>
</dbReference>
<dbReference type="Pfam" id="PF00856">
    <property type="entry name" value="SET"/>
    <property type="match status" value="1"/>
</dbReference>
<reference evidence="3" key="1">
    <citation type="journal article" date="2020" name="Nat. Commun.">
        <title>Large-scale genome sequencing of mycorrhizal fungi provides insights into the early evolution of symbiotic traits.</title>
        <authorList>
            <person name="Miyauchi S."/>
            <person name="Kiss E."/>
            <person name="Kuo A."/>
            <person name="Drula E."/>
            <person name="Kohler A."/>
            <person name="Sanchez-Garcia M."/>
            <person name="Morin E."/>
            <person name="Andreopoulos B."/>
            <person name="Barry K.W."/>
            <person name="Bonito G."/>
            <person name="Buee M."/>
            <person name="Carver A."/>
            <person name="Chen C."/>
            <person name="Cichocki N."/>
            <person name="Clum A."/>
            <person name="Culley D."/>
            <person name="Crous P.W."/>
            <person name="Fauchery L."/>
            <person name="Girlanda M."/>
            <person name="Hayes R.D."/>
            <person name="Keri Z."/>
            <person name="LaButti K."/>
            <person name="Lipzen A."/>
            <person name="Lombard V."/>
            <person name="Magnuson J."/>
            <person name="Maillard F."/>
            <person name="Murat C."/>
            <person name="Nolan M."/>
            <person name="Ohm R.A."/>
            <person name="Pangilinan J."/>
            <person name="Pereira M.F."/>
            <person name="Perotto S."/>
            <person name="Peter M."/>
            <person name="Pfister S."/>
            <person name="Riley R."/>
            <person name="Sitrit Y."/>
            <person name="Stielow J.B."/>
            <person name="Szollosi G."/>
            <person name="Zifcakova L."/>
            <person name="Stursova M."/>
            <person name="Spatafora J.W."/>
            <person name="Tedersoo L."/>
            <person name="Vaario L.M."/>
            <person name="Yamada A."/>
            <person name="Yan M."/>
            <person name="Wang P."/>
            <person name="Xu J."/>
            <person name="Bruns T."/>
            <person name="Baldrian P."/>
            <person name="Vilgalys R."/>
            <person name="Dunand C."/>
            <person name="Henrissat B."/>
            <person name="Grigoriev I.V."/>
            <person name="Hibbett D."/>
            <person name="Nagy L.G."/>
            <person name="Martin F.M."/>
        </authorList>
    </citation>
    <scope>NUCLEOTIDE SEQUENCE</scope>
    <source>
        <strain evidence="3">UH-Tt-Lm1</strain>
    </source>
</reference>
<dbReference type="InterPro" id="IPR001214">
    <property type="entry name" value="SET_dom"/>
</dbReference>
<comment type="caution">
    <text evidence="3">The sequence shown here is derived from an EMBL/GenBank/DDBJ whole genome shotgun (WGS) entry which is preliminary data.</text>
</comment>
<dbReference type="CDD" id="cd20071">
    <property type="entry name" value="SET_SMYD"/>
    <property type="match status" value="1"/>
</dbReference>
<dbReference type="PROSITE" id="PS50280">
    <property type="entry name" value="SET"/>
    <property type="match status" value="1"/>
</dbReference>
<dbReference type="InterPro" id="IPR046341">
    <property type="entry name" value="SET_dom_sf"/>
</dbReference>
<name>A0A9P6H3B3_9AGAM</name>
<reference evidence="3" key="2">
    <citation type="submission" date="2020-11" db="EMBL/GenBank/DDBJ databases">
        <authorList>
            <consortium name="DOE Joint Genome Institute"/>
            <person name="Kuo A."/>
            <person name="Miyauchi S."/>
            <person name="Kiss E."/>
            <person name="Drula E."/>
            <person name="Kohler A."/>
            <person name="Sanchez-Garcia M."/>
            <person name="Andreopoulos B."/>
            <person name="Barry K.W."/>
            <person name="Bonito G."/>
            <person name="Buee M."/>
            <person name="Carver A."/>
            <person name="Chen C."/>
            <person name="Cichocki N."/>
            <person name="Clum A."/>
            <person name="Culley D."/>
            <person name="Crous P.W."/>
            <person name="Fauchery L."/>
            <person name="Girlanda M."/>
            <person name="Hayes R."/>
            <person name="Keri Z."/>
            <person name="Labutti K."/>
            <person name="Lipzen A."/>
            <person name="Lombard V."/>
            <person name="Magnuson J."/>
            <person name="Maillard F."/>
            <person name="Morin E."/>
            <person name="Murat C."/>
            <person name="Nolan M."/>
            <person name="Ohm R."/>
            <person name="Pangilinan J."/>
            <person name="Pereira M."/>
            <person name="Perotto S."/>
            <person name="Peter M."/>
            <person name="Riley R."/>
            <person name="Sitrit Y."/>
            <person name="Stielow B."/>
            <person name="Szollosi G."/>
            <person name="Zifcakova L."/>
            <person name="Stursova M."/>
            <person name="Spatafora J.W."/>
            <person name="Tedersoo L."/>
            <person name="Vaario L.-M."/>
            <person name="Yamada A."/>
            <person name="Yan M."/>
            <person name="Wang P."/>
            <person name="Xu J."/>
            <person name="Bruns T."/>
            <person name="Baldrian P."/>
            <person name="Vilgalys R."/>
            <person name="Henrissat B."/>
            <person name="Grigoriev I.V."/>
            <person name="Hibbett D."/>
            <person name="Nagy L.G."/>
            <person name="Martin F.M."/>
        </authorList>
    </citation>
    <scope>NUCLEOTIDE SEQUENCE</scope>
    <source>
        <strain evidence="3">UH-Tt-Lm1</strain>
    </source>
</reference>